<keyword evidence="6" id="KW-1185">Reference proteome</keyword>
<dbReference type="SMART" id="SM00342">
    <property type="entry name" value="HTH_ARAC"/>
    <property type="match status" value="1"/>
</dbReference>
<evidence type="ECO:0000256" key="3">
    <source>
        <dbReference type="ARBA" id="ARBA00023163"/>
    </source>
</evidence>
<dbReference type="SUPFAM" id="SSF46689">
    <property type="entry name" value="Homeodomain-like"/>
    <property type="match status" value="2"/>
</dbReference>
<dbReference type="Pfam" id="PF12833">
    <property type="entry name" value="HTH_18"/>
    <property type="match status" value="1"/>
</dbReference>
<evidence type="ECO:0000256" key="2">
    <source>
        <dbReference type="ARBA" id="ARBA00023125"/>
    </source>
</evidence>
<protein>
    <submittedName>
        <fullName evidence="5">AraC-like DNA-binding protein</fullName>
    </submittedName>
</protein>
<keyword evidence="3" id="KW-0804">Transcription</keyword>
<evidence type="ECO:0000259" key="4">
    <source>
        <dbReference type="PROSITE" id="PS01124"/>
    </source>
</evidence>
<dbReference type="InterPro" id="IPR009057">
    <property type="entry name" value="Homeodomain-like_sf"/>
</dbReference>
<gene>
    <name evidence="5" type="ORF">HNQ40_000959</name>
</gene>
<dbReference type="InterPro" id="IPR018062">
    <property type="entry name" value="HTH_AraC-typ_CS"/>
</dbReference>
<dbReference type="Proteomes" id="UP000541810">
    <property type="component" value="Unassembled WGS sequence"/>
</dbReference>
<accession>A0A7X0LKP0</accession>
<dbReference type="PROSITE" id="PS00041">
    <property type="entry name" value="HTH_ARAC_FAMILY_1"/>
    <property type="match status" value="1"/>
</dbReference>
<keyword evidence="1" id="KW-0805">Transcription regulation</keyword>
<sequence>MSFLILAKELFHNEVLPVTATRIAERPLPQSDLHRHEFFEIIFVAEGTLHNRLADMEMSLEAGDILILKPFIQHQLETWSPKAAPRAYSCSFLPRAIDSSVSGLEEIVTSKSPNYYFFNAMLPLAEEDVSAVRLSVPQDSIELLEQLFIQLADLATHDDVASTAKSKCVFLNLLLGISDHSSTQKESVESSQRSIKVAATRHRAGLLKALAYIHEHLAEPITLEEVAEVANVSVSYFSLLIKQYTGMSFVNYLTSLRMDLAKSLMRSTSDSMLDICFKVGYSDYSNFSKRFKAVTGHSPRDYRRQA</sequence>
<dbReference type="InterPro" id="IPR018060">
    <property type="entry name" value="HTH_AraC"/>
</dbReference>
<dbReference type="Gene3D" id="2.60.120.10">
    <property type="entry name" value="Jelly Rolls"/>
    <property type="match status" value="1"/>
</dbReference>
<dbReference type="InterPro" id="IPR003313">
    <property type="entry name" value="AraC-bd"/>
</dbReference>
<dbReference type="RefSeq" id="WP_184676740.1">
    <property type="nucleotide sequence ID" value="NZ_JACHGY010000001.1"/>
</dbReference>
<dbReference type="InterPro" id="IPR014710">
    <property type="entry name" value="RmlC-like_jellyroll"/>
</dbReference>
<proteinExistence type="predicted"/>
<organism evidence="5 6">
    <name type="scientific">Algisphaera agarilytica</name>
    <dbReference type="NCBI Taxonomy" id="1385975"/>
    <lineage>
        <taxon>Bacteria</taxon>
        <taxon>Pseudomonadati</taxon>
        <taxon>Planctomycetota</taxon>
        <taxon>Phycisphaerae</taxon>
        <taxon>Phycisphaerales</taxon>
        <taxon>Phycisphaeraceae</taxon>
        <taxon>Algisphaera</taxon>
    </lineage>
</organism>
<dbReference type="PANTHER" id="PTHR43280">
    <property type="entry name" value="ARAC-FAMILY TRANSCRIPTIONAL REGULATOR"/>
    <property type="match status" value="1"/>
</dbReference>
<reference evidence="5 6" key="1">
    <citation type="submission" date="2020-08" db="EMBL/GenBank/DDBJ databases">
        <title>Genomic Encyclopedia of Type Strains, Phase IV (KMG-IV): sequencing the most valuable type-strain genomes for metagenomic binning, comparative biology and taxonomic classification.</title>
        <authorList>
            <person name="Goeker M."/>
        </authorList>
    </citation>
    <scope>NUCLEOTIDE SEQUENCE [LARGE SCALE GENOMIC DNA]</scope>
    <source>
        <strain evidence="5 6">DSM 103725</strain>
    </source>
</reference>
<comment type="caution">
    <text evidence="5">The sequence shown here is derived from an EMBL/GenBank/DDBJ whole genome shotgun (WGS) entry which is preliminary data.</text>
</comment>
<dbReference type="AlphaFoldDB" id="A0A7X0LKP0"/>
<feature type="domain" description="HTH araC/xylS-type" evidence="4">
    <location>
        <begin position="207"/>
        <end position="305"/>
    </location>
</feature>
<dbReference type="Gene3D" id="1.10.10.60">
    <property type="entry name" value="Homeodomain-like"/>
    <property type="match status" value="2"/>
</dbReference>
<evidence type="ECO:0000256" key="1">
    <source>
        <dbReference type="ARBA" id="ARBA00023015"/>
    </source>
</evidence>
<dbReference type="InterPro" id="IPR011051">
    <property type="entry name" value="RmlC_Cupin_sf"/>
</dbReference>
<dbReference type="EMBL" id="JACHGY010000001">
    <property type="protein sequence ID" value="MBB6429153.1"/>
    <property type="molecule type" value="Genomic_DNA"/>
</dbReference>
<dbReference type="GO" id="GO:0043565">
    <property type="term" value="F:sequence-specific DNA binding"/>
    <property type="evidence" value="ECO:0007669"/>
    <property type="project" value="InterPro"/>
</dbReference>
<dbReference type="Pfam" id="PF02311">
    <property type="entry name" value="AraC_binding"/>
    <property type="match status" value="1"/>
</dbReference>
<dbReference type="GO" id="GO:0003700">
    <property type="term" value="F:DNA-binding transcription factor activity"/>
    <property type="evidence" value="ECO:0007669"/>
    <property type="project" value="InterPro"/>
</dbReference>
<dbReference type="SUPFAM" id="SSF51182">
    <property type="entry name" value="RmlC-like cupins"/>
    <property type="match status" value="1"/>
</dbReference>
<dbReference type="PANTHER" id="PTHR43280:SF28">
    <property type="entry name" value="HTH-TYPE TRANSCRIPTIONAL ACTIVATOR RHAS"/>
    <property type="match status" value="1"/>
</dbReference>
<name>A0A7X0LKP0_9BACT</name>
<evidence type="ECO:0000313" key="6">
    <source>
        <dbReference type="Proteomes" id="UP000541810"/>
    </source>
</evidence>
<evidence type="ECO:0000313" key="5">
    <source>
        <dbReference type="EMBL" id="MBB6429153.1"/>
    </source>
</evidence>
<keyword evidence="2 5" id="KW-0238">DNA-binding</keyword>
<dbReference type="PROSITE" id="PS01124">
    <property type="entry name" value="HTH_ARAC_FAMILY_2"/>
    <property type="match status" value="1"/>
</dbReference>